<dbReference type="EMBL" id="RBXR01000001">
    <property type="protein sequence ID" value="RKT74952.1"/>
    <property type="molecule type" value="Genomic_DNA"/>
</dbReference>
<dbReference type="Pfam" id="PF19953">
    <property type="entry name" value="EACC1"/>
    <property type="match status" value="1"/>
</dbReference>
<proteinExistence type="predicted"/>
<gene>
    <name evidence="1" type="ORF">DFJ66_8327</name>
</gene>
<dbReference type="AlphaFoldDB" id="A0A495XM23"/>
<dbReference type="RefSeq" id="WP_170200042.1">
    <property type="nucleotide sequence ID" value="NZ_JBIUBA010000026.1"/>
</dbReference>
<organism evidence="1 2">
    <name type="scientific">Saccharothrix variisporea</name>
    <dbReference type="NCBI Taxonomy" id="543527"/>
    <lineage>
        <taxon>Bacteria</taxon>
        <taxon>Bacillati</taxon>
        <taxon>Actinomycetota</taxon>
        <taxon>Actinomycetes</taxon>
        <taxon>Pseudonocardiales</taxon>
        <taxon>Pseudonocardiaceae</taxon>
        <taxon>Saccharothrix</taxon>
    </lineage>
</organism>
<comment type="caution">
    <text evidence="1">The sequence shown here is derived from an EMBL/GenBank/DDBJ whole genome shotgun (WGS) entry which is preliminary data.</text>
</comment>
<keyword evidence="2" id="KW-1185">Reference proteome</keyword>
<dbReference type="InterPro" id="IPR045428">
    <property type="entry name" value="EACC1"/>
</dbReference>
<evidence type="ECO:0000313" key="1">
    <source>
        <dbReference type="EMBL" id="RKT74952.1"/>
    </source>
</evidence>
<dbReference type="Proteomes" id="UP000272729">
    <property type="component" value="Unassembled WGS sequence"/>
</dbReference>
<evidence type="ECO:0000313" key="2">
    <source>
        <dbReference type="Proteomes" id="UP000272729"/>
    </source>
</evidence>
<accession>A0A495XM23</accession>
<protein>
    <submittedName>
        <fullName evidence="1">Uncharacterized protein</fullName>
    </submittedName>
</protein>
<reference evidence="1 2" key="1">
    <citation type="submission" date="2018-10" db="EMBL/GenBank/DDBJ databases">
        <title>Sequencing the genomes of 1000 actinobacteria strains.</title>
        <authorList>
            <person name="Klenk H.-P."/>
        </authorList>
    </citation>
    <scope>NUCLEOTIDE SEQUENCE [LARGE SCALE GENOMIC DNA]</scope>
    <source>
        <strain evidence="1 2">DSM 43911</strain>
    </source>
</reference>
<name>A0A495XM23_9PSEU</name>
<sequence length="123" mass="12883">MSAAIRIEETDDAFADLESLHGWLVSRPELRGAVTLGAPDRDPEQMGWLTDVVSVAVGNGGAATALAGSLATWLVSRRSHIRIKVSGPDGRSTEVDVKQAKGNPADVEAVLRKVLDEHGGGAT</sequence>